<evidence type="ECO:0000259" key="10">
    <source>
        <dbReference type="Pfam" id="PF01266"/>
    </source>
</evidence>
<organism evidence="11 12">
    <name type="scientific">Raphidocelis subcapitata</name>
    <dbReference type="NCBI Taxonomy" id="307507"/>
    <lineage>
        <taxon>Eukaryota</taxon>
        <taxon>Viridiplantae</taxon>
        <taxon>Chlorophyta</taxon>
        <taxon>core chlorophytes</taxon>
        <taxon>Chlorophyceae</taxon>
        <taxon>CS clade</taxon>
        <taxon>Sphaeropleales</taxon>
        <taxon>Selenastraceae</taxon>
        <taxon>Raphidocelis</taxon>
    </lineage>
</organism>
<dbReference type="InterPro" id="IPR006076">
    <property type="entry name" value="FAD-dep_OxRdtase"/>
</dbReference>
<feature type="compositionally biased region" description="Low complexity" evidence="9">
    <location>
        <begin position="31"/>
        <end position="47"/>
    </location>
</feature>
<evidence type="ECO:0000313" key="11">
    <source>
        <dbReference type="EMBL" id="GBF96685.1"/>
    </source>
</evidence>
<proteinExistence type="inferred from homology"/>
<dbReference type="Gene3D" id="3.30.9.10">
    <property type="entry name" value="D-Amino Acid Oxidase, subunit A, domain 2"/>
    <property type="match status" value="1"/>
</dbReference>
<dbReference type="OrthoDB" id="498204at2759"/>
<comment type="caution">
    <text evidence="11">The sequence shown here is derived from an EMBL/GenBank/DDBJ whole genome shotgun (WGS) entry which is preliminary data.</text>
</comment>
<dbReference type="Pfam" id="PF01266">
    <property type="entry name" value="DAO"/>
    <property type="match status" value="1"/>
</dbReference>
<gene>
    <name evidence="11" type="ORF">Rsub_09318</name>
</gene>
<dbReference type="GO" id="GO:0047545">
    <property type="term" value="F:(S)-2-hydroxyglutarate dehydrogenase activity"/>
    <property type="evidence" value="ECO:0007669"/>
    <property type="project" value="UniProtKB-EC"/>
</dbReference>
<accession>A0A2V0PHY2</accession>
<comment type="cofactor">
    <cofactor evidence="1">
        <name>FAD</name>
        <dbReference type="ChEBI" id="CHEBI:57692"/>
    </cofactor>
</comment>
<dbReference type="AlphaFoldDB" id="A0A2V0PHY2"/>
<comment type="similarity">
    <text evidence="6">Belongs to the L2HGDH family.</text>
</comment>
<keyword evidence="3" id="KW-0274">FAD</keyword>
<dbReference type="STRING" id="307507.A0A2V0PHY2"/>
<keyword evidence="2" id="KW-0285">Flavoprotein</keyword>
<evidence type="ECO:0000256" key="7">
    <source>
        <dbReference type="ARBA" id="ARBA00038878"/>
    </source>
</evidence>
<keyword evidence="12" id="KW-1185">Reference proteome</keyword>
<evidence type="ECO:0000256" key="3">
    <source>
        <dbReference type="ARBA" id="ARBA00022827"/>
    </source>
</evidence>
<feature type="domain" description="FAD dependent oxidoreductase" evidence="10">
    <location>
        <begin position="56"/>
        <end position="417"/>
    </location>
</feature>
<name>A0A2V0PHY2_9CHLO</name>
<dbReference type="PANTHER" id="PTHR43104:SF4">
    <property type="entry name" value="L-2-HYDROXYGLUTARATE DEHYDROGENASE, MITOCHONDRIAL"/>
    <property type="match status" value="1"/>
</dbReference>
<dbReference type="Proteomes" id="UP000247498">
    <property type="component" value="Unassembled WGS sequence"/>
</dbReference>
<dbReference type="PANTHER" id="PTHR43104">
    <property type="entry name" value="L-2-HYDROXYGLUTARATE DEHYDROGENASE, MITOCHONDRIAL"/>
    <property type="match status" value="1"/>
</dbReference>
<dbReference type="InterPro" id="IPR036188">
    <property type="entry name" value="FAD/NAD-bd_sf"/>
</dbReference>
<sequence length="424" mass="43196">MSMATLWRASLGLRTQLEALVGSGVGAGAGPVRAAPAAPRPQARGLATDSGTPEVDCVVIGAGVVGLAIARAVAQAGHEVVVLEQAGAIGTETSSRNSEVIHAGLYYPPGSLKARLCVEGRAMLYDYCASRGVAHRRLGKLIVATAPGQHEQLERIRAAAAANGVPDLRHLTAAEAAALEPELSCTAALLSPSTGIVDSHGLMSTLLTDALDAGAALAVNSRAVSADVSGRRKLLRVEDAQTGEGSTLAARWLVNAAGLHAQAVSGRMAGLPPSSVPPRRLAKGSYFSLTGAPAPFSRLIYPVPEPGGLGVHLTIDLGGQAKFGPDVEWVDGVDYSVDAARAARFYPEVRRYWPGLPDGALAPSYAGVRPKVAGPGEAPGDFVIQGAAGGHGVAGLVALYGIESPGLTASLAIGEHVLRMLRGG</sequence>
<evidence type="ECO:0000256" key="1">
    <source>
        <dbReference type="ARBA" id="ARBA00001974"/>
    </source>
</evidence>
<dbReference type="FunCoup" id="A0A2V0PHY2">
    <property type="interactions" value="1034"/>
</dbReference>
<evidence type="ECO:0000256" key="4">
    <source>
        <dbReference type="ARBA" id="ARBA00023002"/>
    </source>
</evidence>
<protein>
    <recommendedName>
        <fullName evidence="8">L-2-hydroxyglutarate dehydrogenase, mitochondrial</fullName>
        <ecNumber evidence="7">1.1.99.2</ecNumber>
    </recommendedName>
</protein>
<evidence type="ECO:0000256" key="2">
    <source>
        <dbReference type="ARBA" id="ARBA00022630"/>
    </source>
</evidence>
<reference evidence="11 12" key="1">
    <citation type="journal article" date="2018" name="Sci. Rep.">
        <title>Raphidocelis subcapitata (=Pseudokirchneriella subcapitata) provides an insight into genome evolution and environmental adaptations in the Sphaeropleales.</title>
        <authorList>
            <person name="Suzuki S."/>
            <person name="Yamaguchi H."/>
            <person name="Nakajima N."/>
            <person name="Kawachi M."/>
        </authorList>
    </citation>
    <scope>NUCLEOTIDE SEQUENCE [LARGE SCALE GENOMIC DNA]</scope>
    <source>
        <strain evidence="11 12">NIES-35</strain>
    </source>
</reference>
<dbReference type="InParanoid" id="A0A2V0PHY2"/>
<dbReference type="EC" id="1.1.99.2" evidence="7"/>
<evidence type="ECO:0000256" key="5">
    <source>
        <dbReference type="ARBA" id="ARBA00036066"/>
    </source>
</evidence>
<evidence type="ECO:0000313" key="12">
    <source>
        <dbReference type="Proteomes" id="UP000247498"/>
    </source>
</evidence>
<keyword evidence="4" id="KW-0560">Oxidoreductase</keyword>
<dbReference type="Gene3D" id="3.50.50.60">
    <property type="entry name" value="FAD/NAD(P)-binding domain"/>
    <property type="match status" value="1"/>
</dbReference>
<comment type="catalytic activity">
    <reaction evidence="5">
        <text>(S)-2-hydroxyglutarate + A = 2-oxoglutarate + AH2</text>
        <dbReference type="Rhea" id="RHEA:21252"/>
        <dbReference type="ChEBI" id="CHEBI:13193"/>
        <dbReference type="ChEBI" id="CHEBI:16782"/>
        <dbReference type="ChEBI" id="CHEBI:16810"/>
        <dbReference type="ChEBI" id="CHEBI:17499"/>
        <dbReference type="EC" id="1.1.99.2"/>
    </reaction>
</comment>
<dbReference type="SUPFAM" id="SSF51905">
    <property type="entry name" value="FAD/NAD(P)-binding domain"/>
    <property type="match status" value="1"/>
</dbReference>
<dbReference type="EMBL" id="BDRX01000084">
    <property type="protein sequence ID" value="GBF96685.1"/>
    <property type="molecule type" value="Genomic_DNA"/>
</dbReference>
<feature type="region of interest" description="Disordered" evidence="9">
    <location>
        <begin position="31"/>
        <end position="50"/>
    </location>
</feature>
<evidence type="ECO:0000256" key="8">
    <source>
        <dbReference type="ARBA" id="ARBA00041137"/>
    </source>
</evidence>
<evidence type="ECO:0000256" key="9">
    <source>
        <dbReference type="SAM" id="MobiDB-lite"/>
    </source>
</evidence>
<evidence type="ECO:0000256" key="6">
    <source>
        <dbReference type="ARBA" id="ARBA00037941"/>
    </source>
</evidence>